<dbReference type="EMBL" id="CP030032">
    <property type="protein sequence ID" value="AWV88641.1"/>
    <property type="molecule type" value="Genomic_DNA"/>
</dbReference>
<keyword evidence="2" id="KW-1185">Reference proteome</keyword>
<dbReference type="Proteomes" id="UP000249799">
    <property type="component" value="Chromosome"/>
</dbReference>
<dbReference type="AlphaFoldDB" id="A0A2Z4FI05"/>
<dbReference type="PROSITE" id="PS51257">
    <property type="entry name" value="PROKAR_LIPOPROTEIN"/>
    <property type="match status" value="1"/>
</dbReference>
<evidence type="ECO:0000313" key="2">
    <source>
        <dbReference type="Proteomes" id="UP000249799"/>
    </source>
</evidence>
<dbReference type="RefSeq" id="WP_111332560.1">
    <property type="nucleotide sequence ID" value="NZ_CP030032.1"/>
</dbReference>
<protein>
    <submittedName>
        <fullName evidence="1">Uncharacterized protein</fullName>
    </submittedName>
</protein>
<evidence type="ECO:0000313" key="1">
    <source>
        <dbReference type="EMBL" id="AWV88641.1"/>
    </source>
</evidence>
<name>A0A2Z4FI05_9DELT</name>
<accession>A0A2Z4FI05</accession>
<dbReference type="KEGG" id="bsed:DN745_04530"/>
<gene>
    <name evidence="1" type="ORF">DN745_04530</name>
</gene>
<proteinExistence type="predicted"/>
<sequence length="604" mass="67867">MQNRTKYLPLLAILSILILLISACGEATQSEPNLLEQGGEVDENGKPTLGNTGWVEPAGKLDSTSGRRGLPVSVDESSTAVWEVTNAWTDTDTPAARKAGIAWPENSGLDWEEKYRAWISSFERIDSIGYGETFTLTTPWGKTLPAPALECAEVLIFLRVTFASWYGLPYFMEATDGGKRLYFGHFGLRTADGRWGNMPKFKTRYADYSSQAQAYRDGEIEWPSDPKLAGLSIPGSFDDAQPMLESADGETKHAGAYFDEIYLNKRVGYFMRLQLTYFGSINLADSVNTFNLAPEAVQAGDMLLERWQRRGIGHALAVMRTRDLGTQEVAGQEMKQLEAELASGSMPRRQPKWDDAPASKRYFTMDETGGPGYETFGGGLKRWRQATNIDGRWTNVVPPNDRASFINSNNHSELSERPARFEELLSELDTEAKMDVVLEVINSKRAHLQSYPSSCAARTGREDAFRDLYDLGAEMNITPEEIDRRYRRLEDYVFAELVYSASKTCCWNASTAAMYDLIMEYNLNHMEDPESGTCQDVTVFMARDEGGDGYERFRAYAESVGQGDAWVEWSAGESCPQADVLEDRENQHLWEPFCSVYDDIHDRL</sequence>
<reference evidence="1 2" key="1">
    <citation type="submission" date="2018-06" db="EMBL/GenBank/DDBJ databases">
        <title>Lujinxingia sediminis gen. nov. sp. nov., a new facultative anaerobic member of the class Deltaproteobacteria, and proposal of Lujinxingaceae fam. nov.</title>
        <authorList>
            <person name="Guo L.-Y."/>
            <person name="Li C.-M."/>
            <person name="Wang S."/>
            <person name="Du Z.-J."/>
        </authorList>
    </citation>
    <scope>NUCLEOTIDE SEQUENCE [LARGE SCALE GENOMIC DNA]</scope>
    <source>
        <strain evidence="1 2">FA350</strain>
    </source>
</reference>
<dbReference type="OrthoDB" id="5507353at2"/>
<organism evidence="1 2">
    <name type="scientific">Bradymonas sediminis</name>
    <dbReference type="NCBI Taxonomy" id="1548548"/>
    <lineage>
        <taxon>Bacteria</taxon>
        <taxon>Deltaproteobacteria</taxon>
        <taxon>Bradymonadales</taxon>
        <taxon>Bradymonadaceae</taxon>
        <taxon>Bradymonas</taxon>
    </lineage>
</organism>